<dbReference type="RefSeq" id="WP_167170508.1">
    <property type="nucleotide sequence ID" value="NZ_BAAAOO010000004.1"/>
</dbReference>
<sequence length="510" mass="53697">MSQSAAGGIVVAPLGARFGAAFVDRLVPGALVGLWAWLFAGLQLGGWLIYSVAFAIGLLGWVMAQWWLYAVRRAGLGFRLFGLELVGLKDGRPIGWGRMCLRTLISHALWAFVVPGVIMAVFLVVQERRQGWPDLAVGSLAIARRARTPQPAMAPASAIRRGNSTVGLPPHLLSNAFAAQPDYPAPSSPIDHAPIDHTPVGQALIGPAPVSQASPGQGAPGQMPTGQAPTGWGPVGQGQTGQSAWAPPVAPTGQAPAYQRPGEASSYLASPYQQPSPSAPPYQPGPASTQQFQPGSASAQQPYAAYQQSQPPQQGWPYPQPAQPQPYQAVQAYQPPQPMPPGLQPPGQQGAVPPPPQPGNVQPPLRIKPRQAPSDDIDGTRLVAAPGRGTRPATEGWHVRLDDGRDIPVKTLVLIGRNPQPRPTEQDATLVQAGEPARTVSKTHLALGVDSKGMFVLDRGSTNGTALMTSSGALEPCAANAMVRLHEGQVVSFGERQLQVLRYPASSSRS</sequence>
<evidence type="ECO:0000256" key="6">
    <source>
        <dbReference type="SAM" id="MobiDB-lite"/>
    </source>
</evidence>
<dbReference type="InterPro" id="IPR008984">
    <property type="entry name" value="SMAD_FHA_dom_sf"/>
</dbReference>
<keyword evidence="3 7" id="KW-0812">Transmembrane</keyword>
<accession>A0ABX0SNK3</accession>
<dbReference type="Pfam" id="PF06271">
    <property type="entry name" value="RDD"/>
    <property type="match status" value="1"/>
</dbReference>
<feature type="compositionally biased region" description="Low complexity" evidence="6">
    <location>
        <begin position="285"/>
        <end position="317"/>
    </location>
</feature>
<dbReference type="Pfam" id="PF00498">
    <property type="entry name" value="FHA"/>
    <property type="match status" value="1"/>
</dbReference>
<evidence type="ECO:0000259" key="8">
    <source>
        <dbReference type="PROSITE" id="PS50006"/>
    </source>
</evidence>
<feature type="transmembrane region" description="Helical" evidence="7">
    <location>
        <begin position="47"/>
        <end position="69"/>
    </location>
</feature>
<dbReference type="PROSITE" id="PS50006">
    <property type="entry name" value="FHA_DOMAIN"/>
    <property type="match status" value="1"/>
</dbReference>
<feature type="compositionally biased region" description="Low complexity" evidence="6">
    <location>
        <begin position="265"/>
        <end position="276"/>
    </location>
</feature>
<evidence type="ECO:0000256" key="2">
    <source>
        <dbReference type="ARBA" id="ARBA00022553"/>
    </source>
</evidence>
<dbReference type="Proteomes" id="UP000749311">
    <property type="component" value="Unassembled WGS sequence"/>
</dbReference>
<evidence type="ECO:0000313" key="10">
    <source>
        <dbReference type="Proteomes" id="UP000749311"/>
    </source>
</evidence>
<evidence type="ECO:0000256" key="4">
    <source>
        <dbReference type="ARBA" id="ARBA00022989"/>
    </source>
</evidence>
<name>A0ABX0SNK3_9ACTN</name>
<dbReference type="EMBL" id="JAAMOZ010000003">
    <property type="protein sequence ID" value="NIH58327.1"/>
    <property type="molecule type" value="Genomic_DNA"/>
</dbReference>
<feature type="domain" description="FHA" evidence="8">
    <location>
        <begin position="413"/>
        <end position="467"/>
    </location>
</feature>
<feature type="compositionally biased region" description="Low complexity" evidence="6">
    <location>
        <begin position="325"/>
        <end position="334"/>
    </location>
</feature>
<feature type="compositionally biased region" description="Pro residues" evidence="6">
    <location>
        <begin position="335"/>
        <end position="344"/>
    </location>
</feature>
<evidence type="ECO:0000256" key="1">
    <source>
        <dbReference type="ARBA" id="ARBA00004141"/>
    </source>
</evidence>
<comment type="subcellular location">
    <subcellularLocation>
        <location evidence="1">Membrane</location>
        <topology evidence="1">Multi-pass membrane protein</topology>
    </subcellularLocation>
</comment>
<dbReference type="SUPFAM" id="SSF49879">
    <property type="entry name" value="SMAD/FHA domain"/>
    <property type="match status" value="1"/>
</dbReference>
<feature type="region of interest" description="Disordered" evidence="6">
    <location>
        <begin position="178"/>
        <end position="396"/>
    </location>
</feature>
<protein>
    <recommendedName>
        <fullName evidence="8">FHA domain-containing protein</fullName>
    </recommendedName>
</protein>
<keyword evidence="2" id="KW-0597">Phosphoprotein</keyword>
<organism evidence="9 10">
    <name type="scientific">Brooklawnia cerclae</name>
    <dbReference type="NCBI Taxonomy" id="349934"/>
    <lineage>
        <taxon>Bacteria</taxon>
        <taxon>Bacillati</taxon>
        <taxon>Actinomycetota</taxon>
        <taxon>Actinomycetes</taxon>
        <taxon>Propionibacteriales</taxon>
        <taxon>Propionibacteriaceae</taxon>
        <taxon>Brooklawnia</taxon>
    </lineage>
</organism>
<dbReference type="InterPro" id="IPR000253">
    <property type="entry name" value="FHA_dom"/>
</dbReference>
<dbReference type="InterPro" id="IPR010432">
    <property type="entry name" value="RDD"/>
</dbReference>
<keyword evidence="10" id="KW-1185">Reference proteome</keyword>
<dbReference type="CDD" id="cd00060">
    <property type="entry name" value="FHA"/>
    <property type="match status" value="1"/>
</dbReference>
<proteinExistence type="predicted"/>
<keyword evidence="4 7" id="KW-1133">Transmembrane helix</keyword>
<evidence type="ECO:0000256" key="7">
    <source>
        <dbReference type="SAM" id="Phobius"/>
    </source>
</evidence>
<gene>
    <name evidence="9" type="ORF">FB473_003022</name>
</gene>
<keyword evidence="5 7" id="KW-0472">Membrane</keyword>
<comment type="caution">
    <text evidence="9">The sequence shown here is derived from an EMBL/GenBank/DDBJ whole genome shotgun (WGS) entry which is preliminary data.</text>
</comment>
<dbReference type="Gene3D" id="2.60.200.20">
    <property type="match status" value="1"/>
</dbReference>
<evidence type="ECO:0000256" key="5">
    <source>
        <dbReference type="ARBA" id="ARBA00023136"/>
    </source>
</evidence>
<evidence type="ECO:0000256" key="3">
    <source>
        <dbReference type="ARBA" id="ARBA00022692"/>
    </source>
</evidence>
<reference evidence="9 10" key="1">
    <citation type="submission" date="2020-02" db="EMBL/GenBank/DDBJ databases">
        <title>Sequencing the genomes of 1000 actinobacteria strains.</title>
        <authorList>
            <person name="Klenk H.-P."/>
        </authorList>
    </citation>
    <scope>NUCLEOTIDE SEQUENCE [LARGE SCALE GENOMIC DNA]</scope>
    <source>
        <strain evidence="9 10">DSM 19609</strain>
    </source>
</reference>
<feature type="transmembrane region" description="Helical" evidence="7">
    <location>
        <begin position="104"/>
        <end position="125"/>
    </location>
</feature>
<evidence type="ECO:0000313" key="9">
    <source>
        <dbReference type="EMBL" id="NIH58327.1"/>
    </source>
</evidence>